<evidence type="ECO:0000313" key="2">
    <source>
        <dbReference type="EMBL" id="SOE52102.1"/>
    </source>
</evidence>
<dbReference type="OrthoDB" id="7041536at2"/>
<evidence type="ECO:0000313" key="1">
    <source>
        <dbReference type="EMBL" id="SBT25717.1"/>
    </source>
</evidence>
<dbReference type="AlphaFoldDB" id="A0A1C3K2X0"/>
<proteinExistence type="predicted"/>
<evidence type="ECO:0000313" key="3">
    <source>
        <dbReference type="Proteomes" id="UP000078558"/>
    </source>
</evidence>
<name>A0A1C3K2X0_9BURK</name>
<dbReference type="Proteomes" id="UP000078558">
    <property type="component" value="Chromosome I"/>
</dbReference>
<dbReference type="KEGG" id="odi:ODI_R3923"/>
<keyword evidence="3" id="KW-1185">Reference proteome</keyword>
<accession>A0A1C3K2X0</accession>
<evidence type="ECO:0008006" key="4">
    <source>
        <dbReference type="Google" id="ProtNLM"/>
    </source>
</evidence>
<sequence length="345" mass="40166">MAITHTHKGKNLKLHKAFKSPSWGMDTVLVTDTWDYVSLWLKRNKKGDAQFYWEQAKSFYEATKILPKTSAPLTAYYCFLNASKCLLTVKGIAFDKRHGVSGWSKLGRVSLSKEIVKLQNKGVLAELCRYYGETINKNTYSIKDIFFNLPFIHRAYHLTFTSEQPLFLPISNPEYVHAPGSKKSWFTATLDQHYVHGQTASLLPPTFEKDAGDNTCYRVRRKKRFNWTRGAVNVESNLANLTNYHQDTRKHVFYIHGPMRLWYLKRNKRNLTGFIERHSVPLIFCAMHRLSELARYTPNYLVKHFDSQHNWLLSEFIQTSPLQFIDEISSEITGQEFMVPGRANR</sequence>
<gene>
    <name evidence="1" type="ORF">ODI_01344</name>
    <name evidence="2" type="ORF">ODI_R3923</name>
</gene>
<reference evidence="2 3" key="2">
    <citation type="submission" date="2017-08" db="EMBL/GenBank/DDBJ databases">
        <authorList>
            <person name="de Groot N.N."/>
        </authorList>
    </citation>
    <scope>NUCLEOTIDE SEQUENCE [LARGE SCALE GENOMIC DNA]</scope>
    <source>
        <strain evidence="2">Orrdi1</strain>
    </source>
</reference>
<dbReference type="RefSeq" id="WP_074046798.1">
    <property type="nucleotide sequence ID" value="NZ_LT907988.1"/>
</dbReference>
<dbReference type="EMBL" id="FLRC01000022">
    <property type="protein sequence ID" value="SBT25717.1"/>
    <property type="molecule type" value="Genomic_DNA"/>
</dbReference>
<reference evidence="1 3" key="1">
    <citation type="submission" date="2016-06" db="EMBL/GenBank/DDBJ databases">
        <authorList>
            <person name="Kjaerup R.B."/>
            <person name="Dalgaard T.S."/>
            <person name="Juul-Madsen H.R."/>
        </authorList>
    </citation>
    <scope>NUCLEOTIDE SEQUENCE [LARGE SCALE GENOMIC DNA]</scope>
    <source>
        <strain evidence="1">Orrdi1</strain>
    </source>
</reference>
<protein>
    <recommendedName>
        <fullName evidence="4">YaaC-like Protein</fullName>
    </recommendedName>
</protein>
<dbReference type="EMBL" id="LT907988">
    <property type="protein sequence ID" value="SOE52102.1"/>
    <property type="molecule type" value="Genomic_DNA"/>
</dbReference>
<organism evidence="1 3">
    <name type="scientific">Orrella dioscoreae</name>
    <dbReference type="NCBI Taxonomy" id="1851544"/>
    <lineage>
        <taxon>Bacteria</taxon>
        <taxon>Pseudomonadati</taxon>
        <taxon>Pseudomonadota</taxon>
        <taxon>Betaproteobacteria</taxon>
        <taxon>Burkholderiales</taxon>
        <taxon>Alcaligenaceae</taxon>
        <taxon>Orrella</taxon>
    </lineage>
</organism>
<dbReference type="Pfam" id="PF14175">
    <property type="entry name" value="YaaC"/>
    <property type="match status" value="1"/>
</dbReference>
<dbReference type="InterPro" id="IPR026988">
    <property type="entry name" value="YaaC-like"/>
</dbReference>